<dbReference type="NCBIfam" id="TIGR00186">
    <property type="entry name" value="rRNA_methyl_3"/>
    <property type="match status" value="1"/>
</dbReference>
<evidence type="ECO:0000256" key="4">
    <source>
        <dbReference type="SAM" id="Phobius"/>
    </source>
</evidence>
<dbReference type="SUPFAM" id="SSF75217">
    <property type="entry name" value="alpha/beta knot"/>
    <property type="match status" value="1"/>
</dbReference>
<reference evidence="6 7" key="1">
    <citation type="submission" date="2017-08" db="EMBL/GenBank/DDBJ databases">
        <title>The complete genome sequence of a Mycoplasma hyopneumoniae isolate in Korea.</title>
        <authorList>
            <person name="Han J."/>
            <person name="Lee N."/>
        </authorList>
    </citation>
    <scope>NUCLEOTIDE SEQUENCE [LARGE SCALE GENOMIC DNA]</scope>
    <source>
        <strain evidence="6 7">KM014</strain>
    </source>
</reference>
<name>A0A223M978_MESHO</name>
<dbReference type="PANTHER" id="PTHR46429:SF1">
    <property type="entry name" value="23S RRNA (GUANOSINE-2'-O-)-METHYLTRANSFERASE RLMB"/>
    <property type="match status" value="1"/>
</dbReference>
<evidence type="ECO:0000256" key="1">
    <source>
        <dbReference type="ARBA" id="ARBA00007228"/>
    </source>
</evidence>
<dbReference type="InterPro" id="IPR004441">
    <property type="entry name" value="rRNA_MeTrfase_TrmH"/>
</dbReference>
<keyword evidence="4" id="KW-1133">Transmembrane helix</keyword>
<dbReference type="InterPro" id="IPR001537">
    <property type="entry name" value="SpoU_MeTrfase"/>
</dbReference>
<keyword evidence="4" id="KW-0472">Membrane</keyword>
<dbReference type="GO" id="GO:0005829">
    <property type="term" value="C:cytosol"/>
    <property type="evidence" value="ECO:0007669"/>
    <property type="project" value="TreeGrafter"/>
</dbReference>
<dbReference type="SUPFAM" id="SSF55315">
    <property type="entry name" value="L30e-like"/>
    <property type="match status" value="1"/>
</dbReference>
<dbReference type="Pfam" id="PF08032">
    <property type="entry name" value="SpoU_sub_bind"/>
    <property type="match status" value="1"/>
</dbReference>
<evidence type="ECO:0000313" key="6">
    <source>
        <dbReference type="EMBL" id="ASU14027.1"/>
    </source>
</evidence>
<keyword evidence="2 6" id="KW-0489">Methyltransferase</keyword>
<dbReference type="GO" id="GO:0006396">
    <property type="term" value="P:RNA processing"/>
    <property type="evidence" value="ECO:0007669"/>
    <property type="project" value="InterPro"/>
</dbReference>
<dbReference type="GO" id="GO:0008173">
    <property type="term" value="F:RNA methyltransferase activity"/>
    <property type="evidence" value="ECO:0007669"/>
    <property type="project" value="InterPro"/>
</dbReference>
<feature type="domain" description="RNA 2-O ribose methyltransferase substrate binding" evidence="5">
    <location>
        <begin position="4"/>
        <end position="69"/>
    </location>
</feature>
<dbReference type="EC" id="2.1.1.-" evidence="6"/>
<protein>
    <submittedName>
        <fullName evidence="6">Putative TrmH family tRNA/rRNA methyltransferase</fullName>
        <ecNumber evidence="6">2.1.1.-</ecNumber>
    </submittedName>
</protein>
<dbReference type="InterPro" id="IPR029028">
    <property type="entry name" value="Alpha/beta_knot_MTases"/>
</dbReference>
<dbReference type="SMART" id="SM00967">
    <property type="entry name" value="SpoU_sub_bind"/>
    <property type="match status" value="1"/>
</dbReference>
<comment type="similarity">
    <text evidence="1">Belongs to the class IV-like SAM-binding methyltransferase superfamily. RNA methyltransferase TrmH family.</text>
</comment>
<evidence type="ECO:0000256" key="2">
    <source>
        <dbReference type="ARBA" id="ARBA00022603"/>
    </source>
</evidence>
<dbReference type="InterPro" id="IPR013123">
    <property type="entry name" value="SpoU_subst-bd"/>
</dbReference>
<organism evidence="6 7">
    <name type="scientific">Mesomycoplasma hyopneumoniae</name>
    <name type="common">Mycoplasma hyopneumoniae</name>
    <dbReference type="NCBI Taxonomy" id="2099"/>
    <lineage>
        <taxon>Bacteria</taxon>
        <taxon>Bacillati</taxon>
        <taxon>Mycoplasmatota</taxon>
        <taxon>Mycoplasmoidales</taxon>
        <taxon>Metamycoplasmataceae</taxon>
        <taxon>Mesomycoplasma</taxon>
    </lineage>
</organism>
<dbReference type="PANTHER" id="PTHR46429">
    <property type="entry name" value="23S RRNA (GUANOSINE-2'-O-)-METHYLTRANSFERASE RLMB"/>
    <property type="match status" value="1"/>
</dbReference>
<evidence type="ECO:0000256" key="3">
    <source>
        <dbReference type="ARBA" id="ARBA00022679"/>
    </source>
</evidence>
<sequence>MVKYICGRNSLADAIKNGFIFKEIYLLKPTNDQIFLKQKVKIVSRDFLDKLVSLNHQGFVGVLENFKFFEIDTLVKDKPKIILILDHIQDQNNLGNIIRTANCFGIKHIILPKKRAAKLNETTMKVSSGGFVGLKFILVNSIVSAINKLKEMDFWIYATDLKEKSRKIQEIQFNYPCAIILGNEATGIKKSSLNASDQTFFIPLEGTVNSLNVTVATGIILFFLKQNIKKTKI</sequence>
<proteinExistence type="inferred from homology"/>
<dbReference type="Gene3D" id="3.40.1280.10">
    <property type="match status" value="1"/>
</dbReference>
<dbReference type="InterPro" id="IPR029064">
    <property type="entry name" value="Ribosomal_eL30-like_sf"/>
</dbReference>
<dbReference type="InterPro" id="IPR029026">
    <property type="entry name" value="tRNA_m1G_MTases_N"/>
</dbReference>
<dbReference type="GO" id="GO:0003723">
    <property type="term" value="F:RNA binding"/>
    <property type="evidence" value="ECO:0007669"/>
    <property type="project" value="InterPro"/>
</dbReference>
<accession>A0A223M978</accession>
<dbReference type="EMBL" id="CP022714">
    <property type="protein sequence ID" value="ASU14027.1"/>
    <property type="molecule type" value="Genomic_DNA"/>
</dbReference>
<dbReference type="GO" id="GO:0032259">
    <property type="term" value="P:methylation"/>
    <property type="evidence" value="ECO:0007669"/>
    <property type="project" value="UniProtKB-KW"/>
</dbReference>
<dbReference type="Proteomes" id="UP000215452">
    <property type="component" value="Chromosome"/>
</dbReference>
<feature type="transmembrane region" description="Helical" evidence="4">
    <location>
        <begin position="200"/>
        <end position="224"/>
    </location>
</feature>
<dbReference type="RefSeq" id="WP_011290418.1">
    <property type="nucleotide sequence ID" value="NZ_CP034597.1"/>
</dbReference>
<dbReference type="CDD" id="cd18103">
    <property type="entry name" value="SpoU-like_RlmB"/>
    <property type="match status" value="1"/>
</dbReference>
<evidence type="ECO:0000313" key="7">
    <source>
        <dbReference type="Proteomes" id="UP000215452"/>
    </source>
</evidence>
<dbReference type="Pfam" id="PF00588">
    <property type="entry name" value="SpoU_methylase"/>
    <property type="match status" value="1"/>
</dbReference>
<evidence type="ECO:0000259" key="5">
    <source>
        <dbReference type="SMART" id="SM00967"/>
    </source>
</evidence>
<dbReference type="AlphaFoldDB" id="A0A223M978"/>
<keyword evidence="3 6" id="KW-0808">Transferase</keyword>
<gene>
    <name evidence="6" type="ORF">CIB43_00113</name>
</gene>
<keyword evidence="4" id="KW-0812">Transmembrane</keyword>